<dbReference type="SMART" id="SM00226">
    <property type="entry name" value="LMWPc"/>
    <property type="match status" value="1"/>
</dbReference>
<dbReference type="Gene3D" id="1.10.8.1060">
    <property type="entry name" value="Corynebacterium glutamicum thioredoxin-dependent arsenate reductase, N-terminal domain"/>
    <property type="match status" value="1"/>
</dbReference>
<feature type="region of interest" description="Disordered" evidence="2">
    <location>
        <begin position="139"/>
        <end position="158"/>
    </location>
</feature>
<organism evidence="4 5">
    <name type="scientific">Nocardiopsis rhodophaea</name>
    <dbReference type="NCBI Taxonomy" id="280238"/>
    <lineage>
        <taxon>Bacteria</taxon>
        <taxon>Bacillati</taxon>
        <taxon>Actinomycetota</taxon>
        <taxon>Actinomycetes</taxon>
        <taxon>Streptosporangiales</taxon>
        <taxon>Nocardiopsidaceae</taxon>
        <taxon>Nocardiopsis</taxon>
    </lineage>
</organism>
<dbReference type="InterPro" id="IPR023485">
    <property type="entry name" value="Ptyr_pPase"/>
</dbReference>
<dbReference type="InterPro" id="IPR011991">
    <property type="entry name" value="ArsR-like_HTH"/>
</dbReference>
<dbReference type="SUPFAM" id="SSF52788">
    <property type="entry name" value="Phosphotyrosine protein phosphatases I"/>
    <property type="match status" value="1"/>
</dbReference>
<dbReference type="Gene3D" id="1.10.10.10">
    <property type="entry name" value="Winged helix-like DNA-binding domain superfamily/Winged helix DNA-binding domain"/>
    <property type="match status" value="1"/>
</dbReference>
<dbReference type="NCBIfam" id="NF033788">
    <property type="entry name" value="HTH_metalloreg"/>
    <property type="match status" value="1"/>
</dbReference>
<name>A0ABP5DYD2_9ACTN</name>
<dbReference type="Pfam" id="PF01451">
    <property type="entry name" value="LMWPc"/>
    <property type="match status" value="1"/>
</dbReference>
<accession>A0ABP5DYD2</accession>
<evidence type="ECO:0000313" key="5">
    <source>
        <dbReference type="Proteomes" id="UP001501585"/>
    </source>
</evidence>
<dbReference type="InterPro" id="IPR048716">
    <property type="entry name" value="Phosphatase-like_N"/>
</dbReference>
<dbReference type="Gene3D" id="3.40.50.2300">
    <property type="match status" value="1"/>
</dbReference>
<gene>
    <name evidence="4" type="ORF">GCM10009799_10550</name>
</gene>
<dbReference type="PROSITE" id="PS50987">
    <property type="entry name" value="HTH_ARSR_2"/>
    <property type="match status" value="1"/>
</dbReference>
<dbReference type="Pfam" id="PF12840">
    <property type="entry name" value="HTH_20"/>
    <property type="match status" value="1"/>
</dbReference>
<dbReference type="InterPro" id="IPR036390">
    <property type="entry name" value="WH_DNA-bd_sf"/>
</dbReference>
<dbReference type="PANTHER" id="PTHR43428:SF1">
    <property type="entry name" value="ARSENATE REDUCTASE"/>
    <property type="match status" value="1"/>
</dbReference>
<evidence type="ECO:0000256" key="1">
    <source>
        <dbReference type="ARBA" id="ARBA00022849"/>
    </source>
</evidence>
<dbReference type="SMART" id="SM00418">
    <property type="entry name" value="HTH_ARSR"/>
    <property type="match status" value="1"/>
</dbReference>
<dbReference type="SUPFAM" id="SSF46785">
    <property type="entry name" value="Winged helix' DNA-binding domain"/>
    <property type="match status" value="1"/>
</dbReference>
<dbReference type="CDD" id="cd00090">
    <property type="entry name" value="HTH_ARSR"/>
    <property type="match status" value="1"/>
</dbReference>
<evidence type="ECO:0000313" key="4">
    <source>
        <dbReference type="EMBL" id="GAA1986908.1"/>
    </source>
</evidence>
<dbReference type="Pfam" id="PF21234">
    <property type="entry name" value="Phosphatase-like_N"/>
    <property type="match status" value="1"/>
</dbReference>
<keyword evidence="5" id="KW-1185">Reference proteome</keyword>
<dbReference type="InterPro" id="IPR036196">
    <property type="entry name" value="Ptyr_pPase_sf"/>
</dbReference>
<reference evidence="5" key="1">
    <citation type="journal article" date="2019" name="Int. J. Syst. Evol. Microbiol.">
        <title>The Global Catalogue of Microorganisms (GCM) 10K type strain sequencing project: providing services to taxonomists for standard genome sequencing and annotation.</title>
        <authorList>
            <consortium name="The Broad Institute Genomics Platform"/>
            <consortium name="The Broad Institute Genome Sequencing Center for Infectious Disease"/>
            <person name="Wu L."/>
            <person name="Ma J."/>
        </authorList>
    </citation>
    <scope>NUCLEOTIDE SEQUENCE [LARGE SCALE GENOMIC DNA]</scope>
    <source>
        <strain evidence="5">JCM 15313</strain>
    </source>
</reference>
<sequence length="364" mass="39728">MTDAPRTPDPSEAADAAARLPAGTARRLARQLKDLAEPVRLRLLSMVVASGQEGMRAGDLSAAFDLTKPTVSHHLKVLGEAGLVARERRGTQIIYRSTPVAQRLHTVLSRFSHPGPPGPPAVDDRHEGLRSVLDELRVEERTERPSRPERAAADRPLPGLLDPQDLLDRVQERLTIRFTGMFSPETVRRYLRDSYELLSHSAAGTAHLPALTERFAAERLTAVAQRDGIIDKLVPEVLFVCVQNSGRSQIAAALLRNLAGDRVQIRSAGSAPAEGVDPLVDEVMAEVGIDLRTEFPKPLTDEIVHSADIVVTMGCGDACPVYPGKRYLDWPIPDPVGQSRAVVRRVRDDIDGRIRAELLPGLLG</sequence>
<feature type="domain" description="HTH arsR-type" evidence="3">
    <location>
        <begin position="20"/>
        <end position="115"/>
    </location>
</feature>
<dbReference type="PRINTS" id="PR00778">
    <property type="entry name" value="HTHARSR"/>
</dbReference>
<evidence type="ECO:0000256" key="2">
    <source>
        <dbReference type="SAM" id="MobiDB-lite"/>
    </source>
</evidence>
<dbReference type="CDD" id="cd16345">
    <property type="entry name" value="LMWP_ArsC"/>
    <property type="match status" value="1"/>
</dbReference>
<dbReference type="EMBL" id="BAAAPC010000003">
    <property type="protein sequence ID" value="GAA1986908.1"/>
    <property type="molecule type" value="Genomic_DNA"/>
</dbReference>
<feature type="compositionally biased region" description="Basic and acidic residues" evidence="2">
    <location>
        <begin position="139"/>
        <end position="153"/>
    </location>
</feature>
<dbReference type="Proteomes" id="UP001501585">
    <property type="component" value="Unassembled WGS sequence"/>
</dbReference>
<dbReference type="NCBIfam" id="NF046112">
    <property type="entry name" value="MSMEG_6209_Nter"/>
    <property type="match status" value="1"/>
</dbReference>
<comment type="caution">
    <text evidence="4">The sequence shown here is derived from an EMBL/GenBank/DDBJ whole genome shotgun (WGS) entry which is preliminary data.</text>
</comment>
<proteinExistence type="predicted"/>
<dbReference type="InterPro" id="IPR036388">
    <property type="entry name" value="WH-like_DNA-bd_sf"/>
</dbReference>
<evidence type="ECO:0000259" key="3">
    <source>
        <dbReference type="PROSITE" id="PS50987"/>
    </source>
</evidence>
<dbReference type="PANTHER" id="PTHR43428">
    <property type="entry name" value="ARSENATE REDUCTASE"/>
    <property type="match status" value="1"/>
</dbReference>
<keyword evidence="1" id="KW-0059">Arsenical resistance</keyword>
<dbReference type="InterPro" id="IPR001845">
    <property type="entry name" value="HTH_ArsR_DNA-bd_dom"/>
</dbReference>
<protein>
    <recommendedName>
        <fullName evidence="3">HTH arsR-type domain-containing protein</fullName>
    </recommendedName>
</protein>